<feature type="domain" description="Peptidase M20 dimerisation" evidence="17">
    <location>
        <begin position="281"/>
        <end position="434"/>
    </location>
</feature>
<keyword evidence="8 16" id="KW-0479">Metal-binding</keyword>
<dbReference type="GO" id="GO:0051603">
    <property type="term" value="P:proteolysis involved in protein catabolic process"/>
    <property type="evidence" value="ECO:0007669"/>
    <property type="project" value="TreeGrafter"/>
</dbReference>
<dbReference type="CDD" id="cd05674">
    <property type="entry name" value="M20_yscS"/>
    <property type="match status" value="1"/>
</dbReference>
<feature type="active site" evidence="15">
    <location>
        <position position="164"/>
    </location>
</feature>
<dbReference type="PANTHER" id="PTHR45962:SF1">
    <property type="entry name" value="N-FATTY-ACYL-AMINO ACID SYNTHASE_HYDROLASE PM20D1"/>
    <property type="match status" value="1"/>
</dbReference>
<feature type="binding site" evidence="16">
    <location>
        <position position="199"/>
    </location>
    <ligand>
        <name>Zn(2+)</name>
        <dbReference type="ChEBI" id="CHEBI:29105"/>
        <label>2</label>
    </ligand>
</feature>
<dbReference type="SUPFAM" id="SSF55031">
    <property type="entry name" value="Bacterial exopeptidase dimerisation domain"/>
    <property type="match status" value="1"/>
</dbReference>
<keyword evidence="10 16" id="KW-0862">Zinc</keyword>
<organism evidence="18 19">
    <name type="scientific">Lachancea quebecensis</name>
    <dbReference type="NCBI Taxonomy" id="1654605"/>
    <lineage>
        <taxon>Eukaryota</taxon>
        <taxon>Fungi</taxon>
        <taxon>Dikarya</taxon>
        <taxon>Ascomycota</taxon>
        <taxon>Saccharomycotina</taxon>
        <taxon>Saccharomycetes</taxon>
        <taxon>Saccharomycetales</taxon>
        <taxon>Saccharomycetaceae</taxon>
        <taxon>Lachancea</taxon>
    </lineage>
</organism>
<dbReference type="Gene3D" id="3.40.630.10">
    <property type="entry name" value="Zn peptidases"/>
    <property type="match status" value="1"/>
</dbReference>
<reference evidence="19" key="1">
    <citation type="submission" date="2015-10" db="EMBL/GenBank/DDBJ databases">
        <authorList>
            <person name="Devillers H."/>
        </authorList>
    </citation>
    <scope>NUCLEOTIDE SEQUENCE [LARGE SCALE GENOMIC DNA]</scope>
</reference>
<evidence type="ECO:0000256" key="6">
    <source>
        <dbReference type="ARBA" id="ARBA00022670"/>
    </source>
</evidence>
<evidence type="ECO:0000259" key="17">
    <source>
        <dbReference type="Pfam" id="PF07687"/>
    </source>
</evidence>
<evidence type="ECO:0000256" key="16">
    <source>
        <dbReference type="PIRSR" id="PIRSR037217-2"/>
    </source>
</evidence>
<dbReference type="GO" id="GO:0016020">
    <property type="term" value="C:membrane"/>
    <property type="evidence" value="ECO:0007669"/>
    <property type="project" value="UniProtKB-SubCell"/>
</dbReference>
<keyword evidence="5" id="KW-0121">Carboxypeptidase</keyword>
<evidence type="ECO:0000256" key="2">
    <source>
        <dbReference type="ARBA" id="ARBA00004167"/>
    </source>
</evidence>
<comment type="cofactor">
    <cofactor evidence="1">
        <name>Zn(2+)</name>
        <dbReference type="ChEBI" id="CHEBI:29105"/>
    </cofactor>
</comment>
<evidence type="ECO:0000256" key="7">
    <source>
        <dbReference type="ARBA" id="ARBA00022692"/>
    </source>
</evidence>
<dbReference type="Proteomes" id="UP000236544">
    <property type="component" value="Unassembled WGS sequence"/>
</dbReference>
<feature type="binding site" evidence="16">
    <location>
        <position position="199"/>
    </location>
    <ligand>
        <name>Zn(2+)</name>
        <dbReference type="ChEBI" id="CHEBI:29105"/>
        <label>1</label>
    </ligand>
</feature>
<dbReference type="InterPro" id="IPR011650">
    <property type="entry name" value="Peptidase_M20_dimer"/>
</dbReference>
<evidence type="ECO:0000256" key="5">
    <source>
        <dbReference type="ARBA" id="ARBA00022645"/>
    </source>
</evidence>
<feature type="binding site" evidence="16">
    <location>
        <position position="162"/>
    </location>
    <ligand>
        <name>Zn(2+)</name>
        <dbReference type="ChEBI" id="CHEBI:29105"/>
        <label>2</label>
    </ligand>
</feature>
<dbReference type="InterPro" id="IPR036264">
    <property type="entry name" value="Bact_exopeptidase_dim_dom"/>
</dbReference>
<evidence type="ECO:0000256" key="11">
    <source>
        <dbReference type="ARBA" id="ARBA00022843"/>
    </source>
</evidence>
<sequence length="572" mass="63245">MQGGYDKLPGSDSGRFGQGLKKSAMLAAGTLAFGAIAWRATGDWSFGNFQVQEAPKCGRIEPLKPSFNKSIEMIFEDATFRDESLAKLSGAVRIPTEIQDVNPQPADDLDYYKEFFRFHEYLAQTFPLVHKHLKLEKVNHVNLLYTWEGSDASLEPMMLTAHQDVVPVNPDTVDQWTFPPFSGHYDNATDYVWGRGTGDCKNLLIGELEAIELLLKDGFQPRRSVIVALGFDEESSGILGANTLGDFLYERYGDNGIYSVVDEGGGIIQLGKNVFVAAPITAEKGYVDIEVTVSGAGGHSSVPPDHTTIGVAADLITLLEANPFEPTFTSKNPIYGLLTCAAEHGDKLPSSMRKAILQAPHDKKQREKMVSFFSADKRLRDLLRTSQAVDIIKGGIKANALPEVTTFLVNHRIDVNSSVSQTVERDLALIKTVAEKFNYGLFLAGEEIIPPTKAGFISVEPQKSLEPAPISPTVDSPTWDLFAGTIQNVFQNGHFKHEPDTEFYVATSLVSGNTDTKYYWRLTKNIYRFMAMVMEADIMRTIHSVNEHIPMSGHLSTVAFVYEYIVNVNEQA</sequence>
<keyword evidence="19" id="KW-1185">Reference proteome</keyword>
<keyword evidence="4" id="KW-1017">Isopeptide bond</keyword>
<feature type="active site" description="Proton acceptor" evidence="15">
    <location>
        <position position="233"/>
    </location>
</feature>
<dbReference type="AlphaFoldDB" id="A0A0P1KXP8"/>
<feature type="binding site" evidence="16">
    <location>
        <position position="262"/>
    </location>
    <ligand>
        <name>Zn(2+)</name>
        <dbReference type="ChEBI" id="CHEBI:29105"/>
        <label>2</label>
    </ligand>
</feature>
<name>A0A0P1KXP8_9SACH</name>
<dbReference type="GO" id="GO:0000328">
    <property type="term" value="C:fungal-type vacuole lumen"/>
    <property type="evidence" value="ECO:0007669"/>
    <property type="project" value="TreeGrafter"/>
</dbReference>
<dbReference type="InterPro" id="IPR017141">
    <property type="entry name" value="Pept_M20_carboxypep"/>
</dbReference>
<dbReference type="GO" id="GO:0046872">
    <property type="term" value="F:metal ion binding"/>
    <property type="evidence" value="ECO:0007669"/>
    <property type="project" value="UniProtKB-KW"/>
</dbReference>
<dbReference type="GO" id="GO:0004181">
    <property type="term" value="F:metallocarboxypeptidase activity"/>
    <property type="evidence" value="ECO:0007669"/>
    <property type="project" value="InterPro"/>
</dbReference>
<keyword evidence="13" id="KW-0472">Membrane</keyword>
<protein>
    <submittedName>
        <fullName evidence="18">LAQU0S18e02344g1_1</fullName>
    </submittedName>
</protein>
<dbReference type="PIRSF" id="PIRSF037217">
    <property type="entry name" value="Carboxypeptidase_S"/>
    <property type="match status" value="1"/>
</dbReference>
<dbReference type="InterPro" id="IPR047177">
    <property type="entry name" value="Pept_M20A"/>
</dbReference>
<keyword evidence="6" id="KW-0645">Protease</keyword>
<dbReference type="OrthoDB" id="3064516at2759"/>
<dbReference type="InterPro" id="IPR002933">
    <property type="entry name" value="Peptidase_M20"/>
</dbReference>
<feature type="binding site" evidence="16">
    <location>
        <position position="234"/>
    </location>
    <ligand>
        <name>Zn(2+)</name>
        <dbReference type="ChEBI" id="CHEBI:29105"/>
        <label>1</label>
    </ligand>
</feature>
<dbReference type="PANTHER" id="PTHR45962">
    <property type="entry name" value="N-FATTY-ACYL-AMINO ACID SYNTHASE/HYDROLASE PM20D1"/>
    <property type="match status" value="1"/>
</dbReference>
<evidence type="ECO:0000256" key="14">
    <source>
        <dbReference type="ARBA" id="ARBA00023180"/>
    </source>
</evidence>
<evidence type="ECO:0000313" key="19">
    <source>
        <dbReference type="Proteomes" id="UP000236544"/>
    </source>
</evidence>
<keyword evidence="12" id="KW-1133">Transmembrane helix</keyword>
<keyword evidence="7" id="KW-0812">Transmembrane</keyword>
<evidence type="ECO:0000256" key="3">
    <source>
        <dbReference type="ARBA" id="ARBA00006247"/>
    </source>
</evidence>
<keyword evidence="11" id="KW-0832">Ubl conjugation</keyword>
<evidence type="ECO:0000256" key="12">
    <source>
        <dbReference type="ARBA" id="ARBA00022989"/>
    </source>
</evidence>
<accession>A0A0P1KXP8</accession>
<evidence type="ECO:0000256" key="13">
    <source>
        <dbReference type="ARBA" id="ARBA00023136"/>
    </source>
</evidence>
<dbReference type="SUPFAM" id="SSF53187">
    <property type="entry name" value="Zn-dependent exopeptidases"/>
    <property type="match status" value="1"/>
</dbReference>
<dbReference type="EMBL" id="LN890534">
    <property type="protein sequence ID" value="CUS24703.1"/>
    <property type="molecule type" value="Genomic_DNA"/>
</dbReference>
<dbReference type="Gene3D" id="1.10.150.900">
    <property type="match status" value="1"/>
</dbReference>
<comment type="similarity">
    <text evidence="3">Belongs to the peptidase M20A family.</text>
</comment>
<dbReference type="Pfam" id="PF07687">
    <property type="entry name" value="M20_dimer"/>
    <property type="match status" value="1"/>
</dbReference>
<evidence type="ECO:0000256" key="15">
    <source>
        <dbReference type="PIRSR" id="PIRSR037217-1"/>
    </source>
</evidence>
<evidence type="ECO:0000256" key="1">
    <source>
        <dbReference type="ARBA" id="ARBA00001947"/>
    </source>
</evidence>
<evidence type="ECO:0000256" key="8">
    <source>
        <dbReference type="ARBA" id="ARBA00022723"/>
    </source>
</evidence>
<evidence type="ECO:0000256" key="9">
    <source>
        <dbReference type="ARBA" id="ARBA00022801"/>
    </source>
</evidence>
<feature type="binding site" evidence="16">
    <location>
        <position position="543"/>
    </location>
    <ligand>
        <name>Zn(2+)</name>
        <dbReference type="ChEBI" id="CHEBI:29105"/>
        <label>1</label>
    </ligand>
</feature>
<gene>
    <name evidence="18" type="ORF">LAQU0_S18e02344g</name>
</gene>
<keyword evidence="14" id="KW-0325">Glycoprotein</keyword>
<keyword evidence="9" id="KW-0378">Hydrolase</keyword>
<dbReference type="Pfam" id="PF01546">
    <property type="entry name" value="Peptidase_M20"/>
    <property type="match status" value="1"/>
</dbReference>
<comment type="subcellular location">
    <subcellularLocation>
        <location evidence="2">Membrane</location>
        <topology evidence="2">Single-pass membrane protein</topology>
    </subcellularLocation>
</comment>
<evidence type="ECO:0000256" key="4">
    <source>
        <dbReference type="ARBA" id="ARBA00022499"/>
    </source>
</evidence>
<evidence type="ECO:0000313" key="18">
    <source>
        <dbReference type="EMBL" id="CUS24703.1"/>
    </source>
</evidence>
<proteinExistence type="inferred from homology"/>
<dbReference type="FunFam" id="3.40.630.10:FF:000098">
    <property type="entry name" value="Gly-Xaa carboxypeptidase"/>
    <property type="match status" value="1"/>
</dbReference>
<dbReference type="Gene3D" id="3.30.70.360">
    <property type="match status" value="1"/>
</dbReference>
<evidence type="ECO:0000256" key="10">
    <source>
        <dbReference type="ARBA" id="ARBA00022833"/>
    </source>
</evidence>